<feature type="domain" description="HNH nuclease" evidence="1">
    <location>
        <begin position="141"/>
        <end position="197"/>
    </location>
</feature>
<evidence type="ECO:0000313" key="3">
    <source>
        <dbReference type="Proteomes" id="UP001577267"/>
    </source>
</evidence>
<dbReference type="Proteomes" id="UP001577267">
    <property type="component" value="Unassembled WGS sequence"/>
</dbReference>
<sequence length="210" mass="23092">MAGPYTRERLAEAAAGAATLTEAIAALGADPRSPTRRYLRERMRALGIDTAHFTPENRRWSAEQLAEAVAAARNMGEVLDRLGVPRAGGRHTHLSRRIRELGIDTSHFTGQARGGSAATRRTGPAILVRQDPGARRIPGARLRRAMLRAGTEDRCSGCGIPPAWRGQPLRLEVDHRDGDRNNNRPENLRLLCPNCHAATDTYRGRGRRAR</sequence>
<organism evidence="2 3">
    <name type="scientific">Streptomyces carpaticus</name>
    <dbReference type="NCBI Taxonomy" id="285558"/>
    <lineage>
        <taxon>Bacteria</taxon>
        <taxon>Bacillati</taxon>
        <taxon>Actinomycetota</taxon>
        <taxon>Actinomycetes</taxon>
        <taxon>Kitasatosporales</taxon>
        <taxon>Streptomycetaceae</taxon>
        <taxon>Streptomyces</taxon>
    </lineage>
</organism>
<dbReference type="RefSeq" id="WP_375064420.1">
    <property type="nucleotide sequence ID" value="NZ_JBHGBT010000018.1"/>
</dbReference>
<keyword evidence="2" id="KW-0378">Hydrolase</keyword>
<dbReference type="CDD" id="cd00085">
    <property type="entry name" value="HNHc"/>
    <property type="match status" value="1"/>
</dbReference>
<dbReference type="EMBL" id="JBHGBT010000018">
    <property type="protein sequence ID" value="MFB4196472.1"/>
    <property type="molecule type" value="Genomic_DNA"/>
</dbReference>
<name>A0ABV4ZQS5_9ACTN</name>
<dbReference type="InterPro" id="IPR044925">
    <property type="entry name" value="His-Me_finger_sf"/>
</dbReference>
<dbReference type="SMART" id="SM00507">
    <property type="entry name" value="HNHc"/>
    <property type="match status" value="1"/>
</dbReference>
<dbReference type="GO" id="GO:0004519">
    <property type="term" value="F:endonuclease activity"/>
    <property type="evidence" value="ECO:0007669"/>
    <property type="project" value="UniProtKB-KW"/>
</dbReference>
<protein>
    <submittedName>
        <fullName evidence="2">HNH endonuclease signature motif containing protein</fullName>
    </submittedName>
</protein>
<evidence type="ECO:0000259" key="1">
    <source>
        <dbReference type="SMART" id="SM00507"/>
    </source>
</evidence>
<evidence type="ECO:0000313" key="2">
    <source>
        <dbReference type="EMBL" id="MFB4196472.1"/>
    </source>
</evidence>
<reference evidence="2 3" key="1">
    <citation type="submission" date="2024-09" db="EMBL/GenBank/DDBJ databases">
        <title>Draft genome sequence of multifaceted antimicrobials producing Streptomyces sp. strain FH1.</title>
        <authorList>
            <person name="Hassan F."/>
            <person name="Ali H."/>
            <person name="Hassan N."/>
            <person name="Nawaz A."/>
        </authorList>
    </citation>
    <scope>NUCLEOTIDE SEQUENCE [LARGE SCALE GENOMIC DNA]</scope>
    <source>
        <strain evidence="2 3">FH1</strain>
    </source>
</reference>
<dbReference type="InterPro" id="IPR003615">
    <property type="entry name" value="HNH_nuc"/>
</dbReference>
<keyword evidence="2" id="KW-0255">Endonuclease</keyword>
<dbReference type="SUPFAM" id="SSF54060">
    <property type="entry name" value="His-Me finger endonucleases"/>
    <property type="match status" value="1"/>
</dbReference>
<dbReference type="Pfam" id="PF13392">
    <property type="entry name" value="HNH_3"/>
    <property type="match status" value="1"/>
</dbReference>
<keyword evidence="3" id="KW-1185">Reference proteome</keyword>
<proteinExistence type="predicted"/>
<gene>
    <name evidence="2" type="ORF">ACE11A_19220</name>
</gene>
<keyword evidence="2" id="KW-0540">Nuclease</keyword>
<comment type="caution">
    <text evidence="2">The sequence shown here is derived from an EMBL/GenBank/DDBJ whole genome shotgun (WGS) entry which is preliminary data.</text>
</comment>
<accession>A0ABV4ZQS5</accession>